<evidence type="ECO:0000313" key="4">
    <source>
        <dbReference type="Proteomes" id="UP000694621"/>
    </source>
</evidence>
<keyword evidence="1" id="KW-0393">Immunoglobulin domain</keyword>
<protein>
    <recommendedName>
        <fullName evidence="2">Ig-like domain-containing protein</fullName>
    </recommendedName>
</protein>
<dbReference type="InterPro" id="IPR050380">
    <property type="entry name" value="Immune_Resp_Modulators"/>
</dbReference>
<dbReference type="AlphaFoldDB" id="A0A8B9JXX1"/>
<dbReference type="Pfam" id="PF07654">
    <property type="entry name" value="C1-set"/>
    <property type="match status" value="1"/>
</dbReference>
<dbReference type="InterPro" id="IPR013783">
    <property type="entry name" value="Ig-like_fold"/>
</dbReference>
<feature type="domain" description="Ig-like" evidence="2">
    <location>
        <begin position="5"/>
        <end position="101"/>
    </location>
</feature>
<evidence type="ECO:0000313" key="3">
    <source>
        <dbReference type="Ensembl" id="ENSAMXP00005028384.1"/>
    </source>
</evidence>
<dbReference type="SMART" id="SM00407">
    <property type="entry name" value="IGc1"/>
    <property type="match status" value="1"/>
</dbReference>
<dbReference type="InterPro" id="IPR003597">
    <property type="entry name" value="Ig_C1-set"/>
</dbReference>
<proteinExistence type="predicted"/>
<evidence type="ECO:0000259" key="2">
    <source>
        <dbReference type="PROSITE" id="PS50835"/>
    </source>
</evidence>
<reference evidence="3" key="1">
    <citation type="submission" date="2025-08" db="UniProtKB">
        <authorList>
            <consortium name="Ensembl"/>
        </authorList>
    </citation>
    <scope>IDENTIFICATION</scope>
</reference>
<dbReference type="Ensembl" id="ENSAMXT00005031166.1">
    <property type="protein sequence ID" value="ENSAMXP00005028384.1"/>
    <property type="gene ID" value="ENSAMXG00005014152.1"/>
</dbReference>
<sequence>AEPKPASLLLTTPTNAELDKGNATFICIASQFSPNKFTFTWKLGHDVLSGKNRPEILTEDKSTKTFTAVSKFQIPANDWIHREEYTCQVTDLRETVKKSISVCTECTVSS</sequence>
<dbReference type="Gene3D" id="2.60.40.10">
    <property type="entry name" value="Immunoglobulins"/>
    <property type="match status" value="1"/>
</dbReference>
<organism evidence="3 4">
    <name type="scientific">Astyanax mexicanus</name>
    <name type="common">Blind cave fish</name>
    <name type="synonym">Astyanax fasciatus mexicanus</name>
    <dbReference type="NCBI Taxonomy" id="7994"/>
    <lineage>
        <taxon>Eukaryota</taxon>
        <taxon>Metazoa</taxon>
        <taxon>Chordata</taxon>
        <taxon>Craniata</taxon>
        <taxon>Vertebrata</taxon>
        <taxon>Euteleostomi</taxon>
        <taxon>Actinopterygii</taxon>
        <taxon>Neopterygii</taxon>
        <taxon>Teleostei</taxon>
        <taxon>Ostariophysi</taxon>
        <taxon>Characiformes</taxon>
        <taxon>Characoidei</taxon>
        <taxon>Acestrorhamphidae</taxon>
        <taxon>Acestrorhamphinae</taxon>
        <taxon>Astyanax</taxon>
    </lineage>
</organism>
<evidence type="ECO:0000256" key="1">
    <source>
        <dbReference type="ARBA" id="ARBA00023319"/>
    </source>
</evidence>
<accession>A0A8B9JXX1</accession>
<dbReference type="Proteomes" id="UP000694621">
    <property type="component" value="Unplaced"/>
</dbReference>
<dbReference type="PROSITE" id="PS50835">
    <property type="entry name" value="IG_LIKE"/>
    <property type="match status" value="1"/>
</dbReference>
<dbReference type="PANTHER" id="PTHR23411">
    <property type="entry name" value="TAPASIN"/>
    <property type="match status" value="1"/>
</dbReference>
<dbReference type="SUPFAM" id="SSF48726">
    <property type="entry name" value="Immunoglobulin"/>
    <property type="match status" value="1"/>
</dbReference>
<dbReference type="InterPro" id="IPR036179">
    <property type="entry name" value="Ig-like_dom_sf"/>
</dbReference>
<name>A0A8B9JXX1_ASTMX</name>
<dbReference type="InterPro" id="IPR007110">
    <property type="entry name" value="Ig-like_dom"/>
</dbReference>